<evidence type="ECO:0000313" key="10">
    <source>
        <dbReference type="Proteomes" id="UP000663870"/>
    </source>
</evidence>
<dbReference type="SMART" id="SM00698">
    <property type="entry name" value="MORN"/>
    <property type="match status" value="2"/>
</dbReference>
<keyword evidence="10" id="KW-1185">Reference proteome</keyword>
<dbReference type="Proteomes" id="UP000663823">
    <property type="component" value="Unassembled WGS sequence"/>
</dbReference>
<protein>
    <submittedName>
        <fullName evidence="3">Uncharacterized protein</fullName>
    </submittedName>
</protein>
<evidence type="ECO:0000313" key="9">
    <source>
        <dbReference type="EMBL" id="CAF3523845.1"/>
    </source>
</evidence>
<gene>
    <name evidence="7" type="ORF">JXQ802_LOCUS9027</name>
    <name evidence="8" type="ORF">JXQ802_LOCUS9403</name>
    <name evidence="9" type="ORF">OTI717_LOCUS2953</name>
    <name evidence="6" type="ORF">PYM288_LOCUS8813</name>
    <name evidence="3" type="ORF">RFH988_LOCUS1940</name>
    <name evidence="4" type="ORF">SEV965_LOCUS2658</name>
    <name evidence="5" type="ORF">ZHD862_LOCUS6313</name>
</gene>
<comment type="caution">
    <text evidence="3">The sequence shown here is derived from an EMBL/GenBank/DDBJ whole genome shotgun (WGS) entry which is preliminary data.</text>
</comment>
<evidence type="ECO:0000256" key="2">
    <source>
        <dbReference type="SAM" id="MobiDB-lite"/>
    </source>
</evidence>
<keyword evidence="1" id="KW-0677">Repeat</keyword>
<dbReference type="SUPFAM" id="SSF82185">
    <property type="entry name" value="Histone H3 K4-specific methyltransferase SET7/9 N-terminal domain"/>
    <property type="match status" value="1"/>
</dbReference>
<dbReference type="EMBL" id="CAJNOT010000176">
    <property type="protein sequence ID" value="CAF0879584.1"/>
    <property type="molecule type" value="Genomic_DNA"/>
</dbReference>
<dbReference type="EMBL" id="CAJNOH010000121">
    <property type="protein sequence ID" value="CAF0886535.1"/>
    <property type="molecule type" value="Genomic_DNA"/>
</dbReference>
<evidence type="ECO:0000313" key="5">
    <source>
        <dbReference type="EMBL" id="CAF0879584.1"/>
    </source>
</evidence>
<dbReference type="PANTHER" id="PTHR46917:SF1">
    <property type="entry name" value="MORN REPEAT-CONTAINING PROTEIN 2"/>
    <property type="match status" value="1"/>
</dbReference>
<organism evidence="3 11">
    <name type="scientific">Rotaria sordida</name>
    <dbReference type="NCBI Taxonomy" id="392033"/>
    <lineage>
        <taxon>Eukaryota</taxon>
        <taxon>Metazoa</taxon>
        <taxon>Spiralia</taxon>
        <taxon>Gnathifera</taxon>
        <taxon>Rotifera</taxon>
        <taxon>Eurotatoria</taxon>
        <taxon>Bdelloidea</taxon>
        <taxon>Philodinida</taxon>
        <taxon>Philodinidae</taxon>
        <taxon>Rotaria</taxon>
    </lineage>
</organism>
<dbReference type="Gene3D" id="2.20.110.10">
    <property type="entry name" value="Histone H3 K4-specific methyltransferase SET7/9 N-terminal domain"/>
    <property type="match status" value="1"/>
</dbReference>
<dbReference type="Proteomes" id="UP000663854">
    <property type="component" value="Unassembled WGS sequence"/>
</dbReference>
<dbReference type="Proteomes" id="UP000663889">
    <property type="component" value="Unassembled WGS sequence"/>
</dbReference>
<dbReference type="OrthoDB" id="437960at2759"/>
<evidence type="ECO:0000313" key="6">
    <source>
        <dbReference type="EMBL" id="CAF0886535.1"/>
    </source>
</evidence>
<evidence type="ECO:0000313" key="11">
    <source>
        <dbReference type="Proteomes" id="UP000663882"/>
    </source>
</evidence>
<evidence type="ECO:0000313" key="7">
    <source>
        <dbReference type="EMBL" id="CAF0898446.1"/>
    </source>
</evidence>
<evidence type="ECO:0000313" key="3">
    <source>
        <dbReference type="EMBL" id="CAF0763023.1"/>
    </source>
</evidence>
<dbReference type="Proteomes" id="UP000663870">
    <property type="component" value="Unassembled WGS sequence"/>
</dbReference>
<sequence>MTDSSSTKSPTSHHTSSFVPTNSSKHHSNSFMFANGDQYDGEYILTDEGQIMRHGHGKHTSADQQLIYEGTWNRDKMHGTGRLTYGNGTSYDGEFQSNYFEGLGTYTWPDGAQYTGMWQGSRAIGKAEYTGPVLGVPFVGTANGQIAHMRYKVSSL</sequence>
<evidence type="ECO:0000313" key="8">
    <source>
        <dbReference type="EMBL" id="CAF0906262.1"/>
    </source>
</evidence>
<name>A0A813Q6W0_9BILA</name>
<dbReference type="AlphaFoldDB" id="A0A813Q6W0"/>
<dbReference type="PANTHER" id="PTHR46917">
    <property type="entry name" value="MORN REPEAT-CONTAINING PROTEIN 2"/>
    <property type="match status" value="1"/>
</dbReference>
<dbReference type="EMBL" id="CAJNOU010000062">
    <property type="protein sequence ID" value="CAF0842065.1"/>
    <property type="molecule type" value="Genomic_DNA"/>
</dbReference>
<dbReference type="InterPro" id="IPR003409">
    <property type="entry name" value="MORN"/>
</dbReference>
<dbReference type="InterPro" id="IPR052849">
    <property type="entry name" value="MORN_repeat_protein"/>
</dbReference>
<dbReference type="EMBL" id="CAJNOL010000163">
    <property type="protein sequence ID" value="CAF0898446.1"/>
    <property type="molecule type" value="Genomic_DNA"/>
</dbReference>
<accession>A0A813Q6W0</accession>
<dbReference type="Proteomes" id="UP000663864">
    <property type="component" value="Unassembled WGS sequence"/>
</dbReference>
<reference evidence="3" key="1">
    <citation type="submission" date="2021-02" db="EMBL/GenBank/DDBJ databases">
        <authorList>
            <person name="Nowell W R."/>
        </authorList>
    </citation>
    <scope>NUCLEOTIDE SEQUENCE</scope>
</reference>
<feature type="compositionally biased region" description="Low complexity" evidence="2">
    <location>
        <begin position="1"/>
        <end position="17"/>
    </location>
</feature>
<dbReference type="Proteomes" id="UP000663882">
    <property type="component" value="Unassembled WGS sequence"/>
</dbReference>
<dbReference type="EMBL" id="CAJOAX010000153">
    <property type="protein sequence ID" value="CAF3523845.1"/>
    <property type="molecule type" value="Genomic_DNA"/>
</dbReference>
<dbReference type="EMBL" id="CAJNOO010000039">
    <property type="protein sequence ID" value="CAF0763023.1"/>
    <property type="molecule type" value="Genomic_DNA"/>
</dbReference>
<proteinExistence type="predicted"/>
<dbReference type="Pfam" id="PF02493">
    <property type="entry name" value="MORN"/>
    <property type="match status" value="3"/>
</dbReference>
<feature type="region of interest" description="Disordered" evidence="2">
    <location>
        <begin position="1"/>
        <end position="25"/>
    </location>
</feature>
<dbReference type="EMBL" id="CAJNOL010000172">
    <property type="protein sequence ID" value="CAF0906262.1"/>
    <property type="molecule type" value="Genomic_DNA"/>
</dbReference>
<evidence type="ECO:0000313" key="4">
    <source>
        <dbReference type="EMBL" id="CAF0842065.1"/>
    </source>
</evidence>
<evidence type="ECO:0000256" key="1">
    <source>
        <dbReference type="ARBA" id="ARBA00022737"/>
    </source>
</evidence>